<dbReference type="Proteomes" id="UP000011715">
    <property type="component" value="Unassembled WGS sequence"/>
</dbReference>
<reference evidence="15" key="2">
    <citation type="submission" date="2010-05" db="EMBL/GenBank/DDBJ databases">
        <title>The Genome Sequence of Magnaporthe poae strain ATCC 64411.</title>
        <authorList>
            <consortium name="The Broad Institute Genome Sequencing Platform"/>
            <consortium name="Broad Institute Genome Sequencing Center for Infectious Disease"/>
            <person name="Ma L.-J."/>
            <person name="Dead R."/>
            <person name="Young S."/>
            <person name="Zeng Q."/>
            <person name="Koehrsen M."/>
            <person name="Alvarado L."/>
            <person name="Berlin A."/>
            <person name="Chapman S.B."/>
            <person name="Chen Z."/>
            <person name="Freedman E."/>
            <person name="Gellesch M."/>
            <person name="Goldberg J."/>
            <person name="Griggs A."/>
            <person name="Gujja S."/>
            <person name="Heilman E.R."/>
            <person name="Heiman D."/>
            <person name="Hepburn T."/>
            <person name="Howarth C."/>
            <person name="Jen D."/>
            <person name="Larson L."/>
            <person name="Mehta T."/>
            <person name="Neiman D."/>
            <person name="Pearson M."/>
            <person name="Roberts A."/>
            <person name="Saif S."/>
            <person name="Shea T."/>
            <person name="Shenoy N."/>
            <person name="Sisk P."/>
            <person name="Stolte C."/>
            <person name="Sykes S."/>
            <person name="Walk T."/>
            <person name="White J."/>
            <person name="Yandava C."/>
            <person name="Haas B."/>
            <person name="Nusbaum C."/>
            <person name="Birren B."/>
        </authorList>
    </citation>
    <scope>NUCLEOTIDE SEQUENCE</scope>
    <source>
        <strain evidence="15">ATCC 64411</strain>
    </source>
</reference>
<evidence type="ECO:0000256" key="8">
    <source>
        <dbReference type="ARBA" id="ARBA00022895"/>
    </source>
</evidence>
<gene>
    <name evidence="15" type="ORF">MAPG_10932</name>
</gene>
<accession>A0A0C4EDX2</accession>
<keyword evidence="7" id="KW-0819">tRNA processing</keyword>
<dbReference type="GO" id="GO:0005634">
    <property type="term" value="C:nucleus"/>
    <property type="evidence" value="ECO:0007669"/>
    <property type="project" value="UniProtKB-SubCell"/>
</dbReference>
<evidence type="ECO:0000256" key="1">
    <source>
        <dbReference type="ARBA" id="ARBA00004123"/>
    </source>
</evidence>
<evidence type="ECO:0000256" key="7">
    <source>
        <dbReference type="ARBA" id="ARBA00022694"/>
    </source>
</evidence>
<keyword evidence="8" id="KW-0779">Telomere</keyword>
<evidence type="ECO:0000256" key="6">
    <source>
        <dbReference type="ARBA" id="ARBA00022454"/>
    </source>
</evidence>
<feature type="compositionally biased region" description="Polar residues" evidence="14">
    <location>
        <begin position="1"/>
        <end position="22"/>
    </location>
</feature>
<evidence type="ECO:0000256" key="13">
    <source>
        <dbReference type="ARBA" id="ARBA00025393"/>
    </source>
</evidence>
<dbReference type="STRING" id="644358.A0A0C4EDX2"/>
<protein>
    <recommendedName>
        <fullName evidence="5">EKC/KEOPS complex subunit GON7</fullName>
    </recommendedName>
</protein>
<dbReference type="GO" id="GO:0000781">
    <property type="term" value="C:chromosome, telomeric region"/>
    <property type="evidence" value="ECO:0007669"/>
    <property type="project" value="UniProtKB-SubCell"/>
</dbReference>
<keyword evidence="9" id="KW-0805">Transcription regulation</keyword>
<dbReference type="OMA" id="PFKVAHT"/>
<evidence type="ECO:0000256" key="12">
    <source>
        <dbReference type="ARBA" id="ARBA00023242"/>
    </source>
</evidence>
<name>A0A0C4EDX2_MAGP6</name>
<evidence type="ECO:0000256" key="2">
    <source>
        <dbReference type="ARBA" id="ARBA00004574"/>
    </source>
</evidence>
<evidence type="ECO:0000256" key="11">
    <source>
        <dbReference type="ARBA" id="ARBA00023163"/>
    </source>
</evidence>
<reference evidence="15" key="3">
    <citation type="submission" date="2011-03" db="EMBL/GenBank/DDBJ databases">
        <title>Annotation of Magnaporthe poae ATCC 64411.</title>
        <authorList>
            <person name="Ma L.-J."/>
            <person name="Dead R."/>
            <person name="Young S.K."/>
            <person name="Zeng Q."/>
            <person name="Gargeya S."/>
            <person name="Fitzgerald M."/>
            <person name="Haas B."/>
            <person name="Abouelleil A."/>
            <person name="Alvarado L."/>
            <person name="Arachchi H.M."/>
            <person name="Berlin A."/>
            <person name="Brown A."/>
            <person name="Chapman S.B."/>
            <person name="Chen Z."/>
            <person name="Dunbar C."/>
            <person name="Freedman E."/>
            <person name="Gearin G."/>
            <person name="Gellesch M."/>
            <person name="Goldberg J."/>
            <person name="Griggs A."/>
            <person name="Gujja S."/>
            <person name="Heiman D."/>
            <person name="Howarth C."/>
            <person name="Larson L."/>
            <person name="Lui A."/>
            <person name="MacDonald P.J.P."/>
            <person name="Mehta T."/>
            <person name="Montmayeur A."/>
            <person name="Murphy C."/>
            <person name="Neiman D."/>
            <person name="Pearson M."/>
            <person name="Priest M."/>
            <person name="Roberts A."/>
            <person name="Saif S."/>
            <person name="Shea T."/>
            <person name="Shenoy N."/>
            <person name="Sisk P."/>
            <person name="Stolte C."/>
            <person name="Sykes S."/>
            <person name="Yandava C."/>
            <person name="Wortman J."/>
            <person name="Nusbaum C."/>
            <person name="Birren B."/>
        </authorList>
    </citation>
    <scope>NUCLEOTIDE SEQUENCE</scope>
    <source>
        <strain evidence="15">ATCC 64411</strain>
    </source>
</reference>
<reference evidence="17" key="1">
    <citation type="submission" date="2010-05" db="EMBL/GenBank/DDBJ databases">
        <title>The genome sequence of Magnaporthe poae strain ATCC 64411.</title>
        <authorList>
            <person name="Ma L.-J."/>
            <person name="Dead R."/>
            <person name="Young S."/>
            <person name="Zeng Q."/>
            <person name="Koehrsen M."/>
            <person name="Alvarado L."/>
            <person name="Berlin A."/>
            <person name="Chapman S.B."/>
            <person name="Chen Z."/>
            <person name="Freedman E."/>
            <person name="Gellesch M."/>
            <person name="Goldberg J."/>
            <person name="Griggs A."/>
            <person name="Gujja S."/>
            <person name="Heilman E.R."/>
            <person name="Heiman D."/>
            <person name="Hepburn T."/>
            <person name="Howarth C."/>
            <person name="Jen D."/>
            <person name="Larson L."/>
            <person name="Mehta T."/>
            <person name="Neiman D."/>
            <person name="Pearson M."/>
            <person name="Roberts A."/>
            <person name="Saif S."/>
            <person name="Shea T."/>
            <person name="Shenoy N."/>
            <person name="Sisk P."/>
            <person name="Stolte C."/>
            <person name="Sykes S."/>
            <person name="Walk T."/>
            <person name="White J."/>
            <person name="Yandava C."/>
            <person name="Haas B."/>
            <person name="Nusbaum C."/>
            <person name="Birren B."/>
        </authorList>
    </citation>
    <scope>NUCLEOTIDE SEQUENCE [LARGE SCALE GENOMIC DNA]</scope>
    <source>
        <strain evidence="17">ATCC 64411 / 73-15</strain>
    </source>
</reference>
<sequence>MPDSKNTSVVSATYNSPANESFTATSNITTTTPIPSAALSLEDKTKFLQDLRASVAAVQDQVNKELTQRMDEDKAREVAAGATVDEAKEEENYGEEVVDEDDA</sequence>
<dbReference type="eggNOG" id="ENOG502T1MI">
    <property type="taxonomic scope" value="Eukaryota"/>
</dbReference>
<evidence type="ECO:0000256" key="3">
    <source>
        <dbReference type="ARBA" id="ARBA00008529"/>
    </source>
</evidence>
<dbReference type="Pfam" id="PF08738">
    <property type="entry name" value="Gon7"/>
    <property type="match status" value="1"/>
</dbReference>
<organism evidence="16 17">
    <name type="scientific">Magnaporthiopsis poae (strain ATCC 64411 / 73-15)</name>
    <name type="common">Kentucky bluegrass fungus</name>
    <name type="synonym">Magnaporthe poae</name>
    <dbReference type="NCBI Taxonomy" id="644358"/>
    <lineage>
        <taxon>Eukaryota</taxon>
        <taxon>Fungi</taxon>
        <taxon>Dikarya</taxon>
        <taxon>Ascomycota</taxon>
        <taxon>Pezizomycotina</taxon>
        <taxon>Sordariomycetes</taxon>
        <taxon>Sordariomycetidae</taxon>
        <taxon>Magnaporthales</taxon>
        <taxon>Magnaporthaceae</taxon>
        <taxon>Magnaporthiopsis</taxon>
    </lineage>
</organism>
<comment type="function">
    <text evidence="13">Component of the EKC/KEOPS complex that is required for the formation of a threonylcarbamoyl group on adenosine at position 37 (t(6)A37) in tRNAs that read codons beginning with adenine. The complex is probably involved in the transfer of the threonylcarbamoyl moiety of threonylcarbamoyl-AMP (TC-AMP) to the N6 group of A37. GON7 likely plays a supporting role to the catalytic subunit KAE1 in the complex. The EKC/KEOPS complex also promotes both telomere uncapping and telomere elongation. The complex is required for efficient recruitment of transcriptional coactivators.</text>
</comment>
<keyword evidence="12" id="KW-0539">Nucleus</keyword>
<evidence type="ECO:0000313" key="15">
    <source>
        <dbReference type="EMBL" id="KLU91985.1"/>
    </source>
</evidence>
<dbReference type="AlphaFoldDB" id="A0A0C4EDX2"/>
<evidence type="ECO:0000256" key="5">
    <source>
        <dbReference type="ARBA" id="ARBA00019746"/>
    </source>
</evidence>
<comment type="similarity">
    <text evidence="3">Belongs to the GON7 family.</text>
</comment>
<reference evidence="16" key="5">
    <citation type="submission" date="2015-06" db="UniProtKB">
        <authorList>
            <consortium name="EnsemblFungi"/>
        </authorList>
    </citation>
    <scope>IDENTIFICATION</scope>
    <source>
        <strain evidence="16">ATCC 64411</strain>
    </source>
</reference>
<evidence type="ECO:0000256" key="10">
    <source>
        <dbReference type="ARBA" id="ARBA00023159"/>
    </source>
</evidence>
<dbReference type="EMBL" id="GL876978">
    <property type="protein sequence ID" value="KLU91985.1"/>
    <property type="molecule type" value="Genomic_DNA"/>
</dbReference>
<proteinExistence type="inferred from homology"/>
<comment type="subcellular location">
    <subcellularLocation>
        <location evidence="2">Chromosome</location>
        <location evidence="2">Telomere</location>
    </subcellularLocation>
    <subcellularLocation>
        <location evidence="1">Nucleus</location>
    </subcellularLocation>
</comment>
<feature type="compositionally biased region" description="Acidic residues" evidence="14">
    <location>
        <begin position="87"/>
        <end position="103"/>
    </location>
</feature>
<evidence type="ECO:0000256" key="4">
    <source>
        <dbReference type="ARBA" id="ARBA00011534"/>
    </source>
</evidence>
<comment type="subunit">
    <text evidence="4">Component of the EKC/KEOPS complex composed of at least BUD32, CGI121, GON7, KAE1 and PCC1; the whole complex dimerizes.</text>
</comment>
<feature type="region of interest" description="Disordered" evidence="14">
    <location>
        <begin position="73"/>
        <end position="103"/>
    </location>
</feature>
<dbReference type="VEuPathDB" id="FungiDB:MAPG_10932"/>
<keyword evidence="10" id="KW-0010">Activator</keyword>
<dbReference type="OrthoDB" id="2288868at2759"/>
<evidence type="ECO:0000256" key="9">
    <source>
        <dbReference type="ARBA" id="ARBA00023015"/>
    </source>
</evidence>
<keyword evidence="11" id="KW-0804">Transcription</keyword>
<dbReference type="EMBL" id="ADBL01002689">
    <property type="status" value="NOT_ANNOTATED_CDS"/>
    <property type="molecule type" value="Genomic_DNA"/>
</dbReference>
<reference evidence="16" key="4">
    <citation type="journal article" date="2015" name="G3 (Bethesda)">
        <title>Genome sequences of three phytopathogenic species of the Magnaporthaceae family of fungi.</title>
        <authorList>
            <person name="Okagaki L.H."/>
            <person name="Nunes C.C."/>
            <person name="Sailsbery J."/>
            <person name="Clay B."/>
            <person name="Brown D."/>
            <person name="John T."/>
            <person name="Oh Y."/>
            <person name="Young N."/>
            <person name="Fitzgerald M."/>
            <person name="Haas B.J."/>
            <person name="Zeng Q."/>
            <person name="Young S."/>
            <person name="Adiconis X."/>
            <person name="Fan L."/>
            <person name="Levin J.Z."/>
            <person name="Mitchell T.K."/>
            <person name="Okubara P.A."/>
            <person name="Farman M.L."/>
            <person name="Kohn L.M."/>
            <person name="Birren B."/>
            <person name="Ma L.-J."/>
            <person name="Dean R.A."/>
        </authorList>
    </citation>
    <scope>NUCLEOTIDE SEQUENCE</scope>
    <source>
        <strain evidence="16">ATCC 64411 / 73-15</strain>
    </source>
</reference>
<dbReference type="InterPro" id="IPR014849">
    <property type="entry name" value="EKC/KEOPS_Gon7"/>
</dbReference>
<evidence type="ECO:0000313" key="17">
    <source>
        <dbReference type="Proteomes" id="UP000011715"/>
    </source>
</evidence>
<keyword evidence="17" id="KW-1185">Reference proteome</keyword>
<keyword evidence="6" id="KW-0158">Chromosome</keyword>
<feature type="region of interest" description="Disordered" evidence="14">
    <location>
        <begin position="1"/>
        <end position="31"/>
    </location>
</feature>
<evidence type="ECO:0000313" key="16">
    <source>
        <dbReference type="EnsemblFungi" id="MAPG_10932T0"/>
    </source>
</evidence>
<dbReference type="GO" id="GO:0008033">
    <property type="term" value="P:tRNA processing"/>
    <property type="evidence" value="ECO:0007669"/>
    <property type="project" value="UniProtKB-KW"/>
</dbReference>
<dbReference type="EnsemblFungi" id="MAPG_10932T0">
    <property type="protein sequence ID" value="MAPG_10932T0"/>
    <property type="gene ID" value="MAPG_10932"/>
</dbReference>
<evidence type="ECO:0000256" key="14">
    <source>
        <dbReference type="SAM" id="MobiDB-lite"/>
    </source>
</evidence>